<evidence type="ECO:0000259" key="2">
    <source>
        <dbReference type="Pfam" id="PF12973"/>
    </source>
</evidence>
<feature type="region of interest" description="Disordered" evidence="1">
    <location>
        <begin position="1"/>
        <end position="50"/>
    </location>
</feature>
<proteinExistence type="predicted"/>
<dbReference type="SUPFAM" id="SSF51182">
    <property type="entry name" value="RmlC-like cupins"/>
    <property type="match status" value="1"/>
</dbReference>
<dbReference type="Gene3D" id="2.60.120.10">
    <property type="entry name" value="Jelly Rolls"/>
    <property type="match status" value="1"/>
</dbReference>
<dbReference type="KEGG" id="pstg:E8M01_12830"/>
<dbReference type="Proteomes" id="UP000298781">
    <property type="component" value="Chromosome"/>
</dbReference>
<organism evidence="3 4">
    <name type="scientific">Phreatobacter stygius</name>
    <dbReference type="NCBI Taxonomy" id="1940610"/>
    <lineage>
        <taxon>Bacteria</taxon>
        <taxon>Pseudomonadati</taxon>
        <taxon>Pseudomonadota</taxon>
        <taxon>Alphaproteobacteria</taxon>
        <taxon>Hyphomicrobiales</taxon>
        <taxon>Phreatobacteraceae</taxon>
        <taxon>Phreatobacter</taxon>
    </lineage>
</organism>
<dbReference type="InterPro" id="IPR014710">
    <property type="entry name" value="RmlC-like_jellyroll"/>
</dbReference>
<dbReference type="Pfam" id="PF12973">
    <property type="entry name" value="Cupin_7"/>
    <property type="match status" value="1"/>
</dbReference>
<gene>
    <name evidence="3" type="ORF">E8M01_12830</name>
</gene>
<dbReference type="InterPro" id="IPR025979">
    <property type="entry name" value="ChrR-like_cupin_dom"/>
</dbReference>
<evidence type="ECO:0000256" key="1">
    <source>
        <dbReference type="SAM" id="MobiDB-lite"/>
    </source>
</evidence>
<accession>A0A4D7B5M7</accession>
<protein>
    <recommendedName>
        <fullName evidence="2">ChrR-like cupin domain-containing protein</fullName>
    </recommendedName>
</protein>
<dbReference type="InterPro" id="IPR011051">
    <property type="entry name" value="RmlC_Cupin_sf"/>
</dbReference>
<dbReference type="OrthoDB" id="9793147at2"/>
<feature type="compositionally biased region" description="Basic and acidic residues" evidence="1">
    <location>
        <begin position="27"/>
        <end position="37"/>
    </location>
</feature>
<dbReference type="EMBL" id="CP039690">
    <property type="protein sequence ID" value="QCI65026.1"/>
    <property type="molecule type" value="Genomic_DNA"/>
</dbReference>
<keyword evidence="4" id="KW-1185">Reference proteome</keyword>
<evidence type="ECO:0000313" key="3">
    <source>
        <dbReference type="EMBL" id="QCI65026.1"/>
    </source>
</evidence>
<name>A0A4D7B5M7_9HYPH</name>
<sequence>MGLRRDAPGGDRGDQAGLRHHPCTRLHAGDRPEEQPARRAVTQGGGVPHAGFGGFAKRHREFFDALGADDWRPVAGYAGVEEKILSGELDPVARTGSVTRLARWAAGAAVDHAVRHDWCEEVFIVSGSLSIGTPDARDSAVVLPAGTYACRPADIVHGPFFSEAGCLLIEFTYYPPPLPAARP</sequence>
<evidence type="ECO:0000313" key="4">
    <source>
        <dbReference type="Proteomes" id="UP000298781"/>
    </source>
</evidence>
<reference evidence="3 4" key="1">
    <citation type="submission" date="2019-04" db="EMBL/GenBank/DDBJ databases">
        <title>Phreatobacter aquaticus sp. nov.</title>
        <authorList>
            <person name="Choi A."/>
        </authorList>
    </citation>
    <scope>NUCLEOTIDE SEQUENCE [LARGE SCALE GENOMIC DNA]</scope>
    <source>
        <strain evidence="3 4">KCTC 52518</strain>
    </source>
</reference>
<dbReference type="AlphaFoldDB" id="A0A4D7B5M7"/>
<feature type="domain" description="ChrR-like cupin" evidence="2">
    <location>
        <begin position="69"/>
        <end position="169"/>
    </location>
</feature>
<feature type="compositionally biased region" description="Basic and acidic residues" evidence="1">
    <location>
        <begin position="1"/>
        <end position="14"/>
    </location>
</feature>